<feature type="transmembrane region" description="Helical" evidence="2">
    <location>
        <begin position="135"/>
        <end position="153"/>
    </location>
</feature>
<feature type="transmembrane region" description="Helical" evidence="2">
    <location>
        <begin position="325"/>
        <end position="345"/>
    </location>
</feature>
<dbReference type="InterPro" id="IPR037185">
    <property type="entry name" value="EmrE-like"/>
</dbReference>
<feature type="transmembrane region" description="Helical" evidence="2">
    <location>
        <begin position="285"/>
        <end position="305"/>
    </location>
</feature>
<feature type="transmembrane region" description="Helical" evidence="2">
    <location>
        <begin position="255"/>
        <end position="273"/>
    </location>
</feature>
<feature type="transmembrane region" description="Helical" evidence="2">
    <location>
        <begin position="104"/>
        <end position="123"/>
    </location>
</feature>
<organism evidence="3">
    <name type="scientific">Pyrodinium bahamense</name>
    <dbReference type="NCBI Taxonomy" id="73915"/>
    <lineage>
        <taxon>Eukaryota</taxon>
        <taxon>Sar</taxon>
        <taxon>Alveolata</taxon>
        <taxon>Dinophyceae</taxon>
        <taxon>Gonyaulacales</taxon>
        <taxon>Pyrocystaceae</taxon>
        <taxon>Pyrodinium</taxon>
    </lineage>
</organism>
<feature type="transmembrane region" description="Helical" evidence="2">
    <location>
        <begin position="200"/>
        <end position="222"/>
    </location>
</feature>
<evidence type="ECO:0000256" key="2">
    <source>
        <dbReference type="SAM" id="Phobius"/>
    </source>
</evidence>
<keyword evidence="2" id="KW-0472">Membrane</keyword>
<feature type="coiled-coil region" evidence="1">
    <location>
        <begin position="422"/>
        <end position="467"/>
    </location>
</feature>
<keyword evidence="1" id="KW-0175">Coiled coil</keyword>
<gene>
    <name evidence="3" type="ORF">PBAH0796_LOCUS29211</name>
</gene>
<keyword evidence="2" id="KW-1133">Transmembrane helix</keyword>
<evidence type="ECO:0000313" key="3">
    <source>
        <dbReference type="EMBL" id="CAD8385523.1"/>
    </source>
</evidence>
<sequence length="553" mass="58304">MGHAAAPARANEPAVWHRHFARARQQRQQQLRPRPPYLRPLQGRTVAPAVACAAVSTTVRRRTWGQLSPGLRNRGWAGLCSDPARAAAEAAETVAVPAGLRPTAASLAIAAFLLLSLLHRRLLRALAANGAPAPPVGLVAAVHAVVFLAALLASHRPSGPRGSPQGGPGRARFALVAAVVVAEVLSWMALGGLAAAGSPALAVALLSGSAVPYVMSLSGVLLRRRFEPLAWAGALLVAAGVACCSLGALPTIRNAAQAALLAGAFAVPGLAMVGREALLKGSHSVGLAAGALLLSVAQLAATLLSQSWTPAWAALVAPLYSSGAAGLWLYIAVSGALRVSLVWALRASSASSVQLANALAVPLGAASLAPASARNLSALVLSTAGATLYCWARLGQPQATAGLAQAELSLDARAKKTQMTFLEELKAAQQEEQMEKLRREEEAARRLAMEQRKEERLKRLKERWLEEEGKQTMKEGGQQNIEVPRMYAQEEIKESSTSNAGAPREDDVPLTSAEIKQIEMDEAYLGSMWKKWMLENPAEWRRQETAARQGDTV</sequence>
<feature type="transmembrane region" description="Helical" evidence="2">
    <location>
        <begin position="229"/>
        <end position="249"/>
    </location>
</feature>
<evidence type="ECO:0000256" key="1">
    <source>
        <dbReference type="SAM" id="Coils"/>
    </source>
</evidence>
<dbReference type="AlphaFoldDB" id="A0A7S0B7C0"/>
<dbReference type="EMBL" id="HBEG01047972">
    <property type="protein sequence ID" value="CAD8385523.1"/>
    <property type="molecule type" value="Transcribed_RNA"/>
</dbReference>
<keyword evidence="2" id="KW-0812">Transmembrane</keyword>
<accession>A0A7S0B7C0</accession>
<reference evidence="3" key="1">
    <citation type="submission" date="2021-01" db="EMBL/GenBank/DDBJ databases">
        <authorList>
            <person name="Corre E."/>
            <person name="Pelletier E."/>
            <person name="Niang G."/>
            <person name="Scheremetjew M."/>
            <person name="Finn R."/>
            <person name="Kale V."/>
            <person name="Holt S."/>
            <person name="Cochrane G."/>
            <person name="Meng A."/>
            <person name="Brown T."/>
            <person name="Cohen L."/>
        </authorList>
    </citation>
    <scope>NUCLEOTIDE SEQUENCE</scope>
    <source>
        <strain evidence="3">Pbaha01</strain>
    </source>
</reference>
<dbReference type="SUPFAM" id="SSF103481">
    <property type="entry name" value="Multidrug resistance efflux transporter EmrE"/>
    <property type="match status" value="1"/>
</dbReference>
<name>A0A7S0B7C0_9DINO</name>
<feature type="transmembrane region" description="Helical" evidence="2">
    <location>
        <begin position="173"/>
        <end position="194"/>
    </location>
</feature>
<protein>
    <submittedName>
        <fullName evidence="3">Uncharacterized protein</fullName>
    </submittedName>
</protein>
<proteinExistence type="predicted"/>